<dbReference type="Proteomes" id="UP000218113">
    <property type="component" value="Unassembled WGS sequence"/>
</dbReference>
<evidence type="ECO:0000256" key="5">
    <source>
        <dbReference type="ARBA" id="ARBA00022777"/>
    </source>
</evidence>
<dbReference type="InterPro" id="IPR003594">
    <property type="entry name" value="HATPase_dom"/>
</dbReference>
<dbReference type="PANTHER" id="PTHR43395">
    <property type="entry name" value="SENSOR HISTIDINE KINASE CHEA"/>
    <property type="match status" value="1"/>
</dbReference>
<dbReference type="SMART" id="SM00387">
    <property type="entry name" value="HATPase_c"/>
    <property type="match status" value="1"/>
</dbReference>
<name>A0A2A4SVN9_9DELT</name>
<dbReference type="InterPro" id="IPR036890">
    <property type="entry name" value="HATPase_C_sf"/>
</dbReference>
<feature type="domain" description="Histidine kinase" evidence="6">
    <location>
        <begin position="1"/>
        <end position="157"/>
    </location>
</feature>
<dbReference type="FunFam" id="3.30.565.10:FF:000016">
    <property type="entry name" value="Chemotaxis protein CheA, putative"/>
    <property type="match status" value="1"/>
</dbReference>
<evidence type="ECO:0000256" key="1">
    <source>
        <dbReference type="ARBA" id="ARBA00000085"/>
    </source>
</evidence>
<dbReference type="InterPro" id="IPR051315">
    <property type="entry name" value="Bact_Chemotaxis_CheA"/>
</dbReference>
<evidence type="ECO:0000256" key="4">
    <source>
        <dbReference type="ARBA" id="ARBA00022679"/>
    </source>
</evidence>
<dbReference type="InterPro" id="IPR005467">
    <property type="entry name" value="His_kinase_dom"/>
</dbReference>
<comment type="caution">
    <text evidence="7">The sequence shown here is derived from an EMBL/GenBank/DDBJ whole genome shotgun (WGS) entry which is preliminary data.</text>
</comment>
<evidence type="ECO:0000313" key="7">
    <source>
        <dbReference type="EMBL" id="PCI25328.1"/>
    </source>
</evidence>
<comment type="catalytic activity">
    <reaction evidence="1">
        <text>ATP + protein L-histidine = ADP + protein N-phospho-L-histidine.</text>
        <dbReference type="EC" id="2.7.13.3"/>
    </reaction>
</comment>
<protein>
    <recommendedName>
        <fullName evidence="2">histidine kinase</fullName>
        <ecNumber evidence="2">2.7.13.3</ecNumber>
    </recommendedName>
</protein>
<reference evidence="8" key="1">
    <citation type="submission" date="2017-08" db="EMBL/GenBank/DDBJ databases">
        <title>A dynamic microbial community with high functional redundancy inhabits the cold, oxic subseafloor aquifer.</title>
        <authorList>
            <person name="Tully B.J."/>
            <person name="Wheat C.G."/>
            <person name="Glazer B.T."/>
            <person name="Huber J.A."/>
        </authorList>
    </citation>
    <scope>NUCLEOTIDE SEQUENCE [LARGE SCALE GENOMIC DNA]</scope>
</reference>
<dbReference type="PROSITE" id="PS50109">
    <property type="entry name" value="HIS_KIN"/>
    <property type="match status" value="1"/>
</dbReference>
<keyword evidence="3" id="KW-0597">Phosphoprotein</keyword>
<dbReference type="Gene3D" id="3.30.565.10">
    <property type="entry name" value="Histidine kinase-like ATPase, C-terminal domain"/>
    <property type="match status" value="1"/>
</dbReference>
<gene>
    <name evidence="7" type="ORF">COB67_10835</name>
</gene>
<dbReference type="AlphaFoldDB" id="A0A2A4SVN9"/>
<dbReference type="EC" id="2.7.13.3" evidence="2"/>
<feature type="non-terminal residue" evidence="7">
    <location>
        <position position="1"/>
    </location>
</feature>
<evidence type="ECO:0000313" key="8">
    <source>
        <dbReference type="Proteomes" id="UP000218113"/>
    </source>
</evidence>
<accession>A0A2A4SVN9</accession>
<evidence type="ECO:0000256" key="3">
    <source>
        <dbReference type="ARBA" id="ARBA00022553"/>
    </source>
</evidence>
<proteinExistence type="predicted"/>
<dbReference type="PANTHER" id="PTHR43395:SF10">
    <property type="entry name" value="CHEMOTAXIS PROTEIN CHEA"/>
    <property type="match status" value="1"/>
</dbReference>
<dbReference type="GO" id="GO:0004673">
    <property type="term" value="F:protein histidine kinase activity"/>
    <property type="evidence" value="ECO:0007669"/>
    <property type="project" value="UniProtKB-EC"/>
</dbReference>
<organism evidence="7 8">
    <name type="scientific">SAR324 cluster bacterium</name>
    <dbReference type="NCBI Taxonomy" id="2024889"/>
    <lineage>
        <taxon>Bacteria</taxon>
        <taxon>Deltaproteobacteria</taxon>
        <taxon>SAR324 cluster</taxon>
    </lineage>
</organism>
<dbReference type="EMBL" id="NVSR01000114">
    <property type="protein sequence ID" value="PCI25328.1"/>
    <property type="molecule type" value="Genomic_DNA"/>
</dbReference>
<dbReference type="PRINTS" id="PR00344">
    <property type="entry name" value="BCTRLSENSOR"/>
</dbReference>
<dbReference type="InterPro" id="IPR004358">
    <property type="entry name" value="Sig_transdc_His_kin-like_C"/>
</dbReference>
<evidence type="ECO:0000256" key="2">
    <source>
        <dbReference type="ARBA" id="ARBA00012438"/>
    </source>
</evidence>
<evidence type="ECO:0000259" key="6">
    <source>
        <dbReference type="PROSITE" id="PS50109"/>
    </source>
</evidence>
<keyword evidence="5" id="KW-0418">Kinase</keyword>
<keyword evidence="4" id="KW-0808">Transferase</keyword>
<dbReference type="SUPFAM" id="SSF55874">
    <property type="entry name" value="ATPase domain of HSP90 chaperone/DNA topoisomerase II/histidine kinase"/>
    <property type="match status" value="1"/>
</dbReference>
<dbReference type="Pfam" id="PF02518">
    <property type="entry name" value="HATPase_c"/>
    <property type="match status" value="1"/>
</dbReference>
<sequence length="157" mass="17251">EGSEIKLDRTLLENFTAPLTHLVRNSIDHGIESTDLRQTNGKSRQGNIYLRAYHESGQIVIEVEDDGGGIDAERIKKIALDKEIITEEWANSASEEEIIKLIFAPGFSTKEEVSDVSGRGVGMDAVKVALEKLNGDIHIQTKLDEGSCFILTIPNAC</sequence>